<dbReference type="GO" id="GO:0061186">
    <property type="term" value="P:negative regulation of silent mating-type cassette heterochromatin formation"/>
    <property type="evidence" value="ECO:0007669"/>
    <property type="project" value="EnsemblFungi"/>
</dbReference>
<dbReference type="GO" id="GO:0000122">
    <property type="term" value="P:negative regulation of transcription by RNA polymerase II"/>
    <property type="evidence" value="ECO:0007669"/>
    <property type="project" value="EnsemblFungi"/>
</dbReference>
<organism evidence="7 8">
    <name type="scientific">Naumovozyma castellii</name>
    <name type="common">Yeast</name>
    <name type="synonym">Saccharomyces castellii</name>
    <dbReference type="NCBI Taxonomy" id="27288"/>
    <lineage>
        <taxon>Eukaryota</taxon>
        <taxon>Fungi</taxon>
        <taxon>Dikarya</taxon>
        <taxon>Ascomycota</taxon>
        <taxon>Saccharomycotina</taxon>
        <taxon>Saccharomycetes</taxon>
        <taxon>Saccharomycetales</taxon>
        <taxon>Saccharomycetaceae</taxon>
        <taxon>Naumovozyma</taxon>
    </lineage>
</organism>
<sequence>MPAQRINLRDLSRKDKKRYNIETKISKLHHNFINDRDIHYKDHLTQLQTHLTTLHQGGNTKLNRKIRDLEEERDLELCRLRLFEEYRVSRSGIEFQEDIERAKDDHEKLVKICKEKLYSTIENKIKKLKEERLLMDVANVHSYSMDYSRPHFQKNTRSHTTSGWESSPNDFVKELANESATDTGTERRALRRRGATKDGKGKYGSFTTGGSGNNTDESDFQTGYSTGANPTSTTGWMGGHGGAKHNGYNTDANSNSDFFQGISDHEELRALLFGEKVQSEKPENKKKRTSQRYSTKSAPPLQSLNMDEVTEDIALLRQLTGRPPAPFKVKETTD</sequence>
<proteinExistence type="predicted"/>
<evidence type="ECO:0000313" key="7">
    <source>
        <dbReference type="EMBL" id="CCC68700.1"/>
    </source>
</evidence>
<dbReference type="eggNOG" id="KOG4466">
    <property type="taxonomic scope" value="Eukaryota"/>
</dbReference>
<dbReference type="PANTHER" id="PTHR21964">
    <property type="entry name" value="BREAST CANCER METASTASIS-SUPPRESSOR 1"/>
    <property type="match status" value="1"/>
</dbReference>
<reference key="2">
    <citation type="submission" date="2011-08" db="EMBL/GenBank/DDBJ databases">
        <title>Genome sequence of Naumovozyma castellii.</title>
        <authorList>
            <person name="Gordon J.L."/>
            <person name="Armisen D."/>
            <person name="Proux-Wera E."/>
            <person name="OhEigeartaigh S.S."/>
            <person name="Byrne K.P."/>
            <person name="Wolfe K.H."/>
        </authorList>
    </citation>
    <scope>NUCLEOTIDE SEQUENCE</scope>
    <source>
        <strain>Type strain:CBS 4309</strain>
    </source>
</reference>
<evidence type="ECO:0000256" key="4">
    <source>
        <dbReference type="ARBA" id="ARBA00023163"/>
    </source>
</evidence>
<accession>G0V9T3</accession>
<gene>
    <name evidence="7" type="primary">NCAS0B06160</name>
    <name evidence="7" type="ordered locus">NCAS_0B06160</name>
</gene>
<feature type="compositionally biased region" description="Polar residues" evidence="6">
    <location>
        <begin position="220"/>
        <end position="229"/>
    </location>
</feature>
<evidence type="ECO:0000256" key="1">
    <source>
        <dbReference type="ARBA" id="ARBA00004123"/>
    </source>
</evidence>
<evidence type="ECO:0000256" key="2">
    <source>
        <dbReference type="ARBA" id="ARBA00022491"/>
    </source>
</evidence>
<evidence type="ECO:0000256" key="6">
    <source>
        <dbReference type="SAM" id="MobiDB-lite"/>
    </source>
</evidence>
<name>G0V9T3_NAUCA</name>
<evidence type="ECO:0000256" key="3">
    <source>
        <dbReference type="ARBA" id="ARBA00023015"/>
    </source>
</evidence>
<dbReference type="Proteomes" id="UP000001640">
    <property type="component" value="Chromosome 2"/>
</dbReference>
<keyword evidence="2" id="KW-0678">Repressor</keyword>
<dbReference type="HOGENOM" id="CLU_067595_1_0_1"/>
<dbReference type="InParanoid" id="G0V9T3"/>
<reference evidence="7 8" key="1">
    <citation type="journal article" date="2011" name="Proc. Natl. Acad. Sci. U.S.A.">
        <title>Evolutionary erosion of yeast sex chromosomes by mating-type switching accidents.</title>
        <authorList>
            <person name="Gordon J.L."/>
            <person name="Armisen D."/>
            <person name="Proux-Wera E."/>
            <person name="Oheigeartaigh S.S."/>
            <person name="Byrne K.P."/>
            <person name="Wolfe K.H."/>
        </authorList>
    </citation>
    <scope>NUCLEOTIDE SEQUENCE [LARGE SCALE GENOMIC DNA]</scope>
    <source>
        <strain evidence="8">ATCC 76901 / BCRC 22586 / CBS 4309 / NBRC 1992 / NRRL Y-12630</strain>
    </source>
</reference>
<dbReference type="GO" id="GO:2000217">
    <property type="term" value="P:regulation of invasive growth in response to glucose limitation"/>
    <property type="evidence" value="ECO:0007669"/>
    <property type="project" value="EnsemblFungi"/>
</dbReference>
<dbReference type="GeneID" id="96902257"/>
<dbReference type="GO" id="GO:0005829">
    <property type="term" value="C:cytosol"/>
    <property type="evidence" value="ECO:0007669"/>
    <property type="project" value="EnsemblFungi"/>
</dbReference>
<feature type="region of interest" description="Disordered" evidence="6">
    <location>
        <begin position="150"/>
        <end position="169"/>
    </location>
</feature>
<dbReference type="OMA" id="VANAHSY"/>
<dbReference type="KEGG" id="ncs:NCAS_0B06160"/>
<dbReference type="GO" id="GO:0034605">
    <property type="term" value="P:cellular response to heat"/>
    <property type="evidence" value="ECO:0007669"/>
    <property type="project" value="EnsemblFungi"/>
</dbReference>
<keyword evidence="4" id="KW-0804">Transcription</keyword>
<dbReference type="GO" id="GO:0031507">
    <property type="term" value="P:heterochromatin formation"/>
    <property type="evidence" value="ECO:0007669"/>
    <property type="project" value="EnsemblFungi"/>
</dbReference>
<dbReference type="EMBL" id="HE576753">
    <property type="protein sequence ID" value="CCC68700.1"/>
    <property type="molecule type" value="Genomic_DNA"/>
</dbReference>
<dbReference type="InterPro" id="IPR013907">
    <property type="entry name" value="Sds3"/>
</dbReference>
<evidence type="ECO:0008006" key="9">
    <source>
        <dbReference type="Google" id="ProtNLM"/>
    </source>
</evidence>
<dbReference type="GO" id="GO:0061188">
    <property type="term" value="P:negative regulation of rDNA heterochromatin formation"/>
    <property type="evidence" value="ECO:0007669"/>
    <property type="project" value="EnsemblFungi"/>
</dbReference>
<evidence type="ECO:0000256" key="5">
    <source>
        <dbReference type="ARBA" id="ARBA00023242"/>
    </source>
</evidence>
<dbReference type="GO" id="GO:0033698">
    <property type="term" value="C:Rpd3L complex"/>
    <property type="evidence" value="ECO:0007669"/>
    <property type="project" value="EnsemblFungi"/>
</dbReference>
<dbReference type="GO" id="GO:0043709">
    <property type="term" value="P:cell adhesion involved in single-species biofilm formation"/>
    <property type="evidence" value="ECO:0007669"/>
    <property type="project" value="EnsemblFungi"/>
</dbReference>
<feature type="region of interest" description="Disordered" evidence="6">
    <location>
        <begin position="274"/>
        <end position="304"/>
    </location>
</feature>
<comment type="subcellular location">
    <subcellularLocation>
        <location evidence="1">Nucleus</location>
    </subcellularLocation>
</comment>
<dbReference type="STRING" id="1064592.G0V9T3"/>
<dbReference type="FunCoup" id="G0V9T3">
    <property type="interactions" value="159"/>
</dbReference>
<dbReference type="AlphaFoldDB" id="G0V9T3"/>
<evidence type="ECO:0000313" key="8">
    <source>
        <dbReference type="Proteomes" id="UP000001640"/>
    </source>
</evidence>
<feature type="compositionally biased region" description="Polar residues" evidence="6">
    <location>
        <begin position="291"/>
        <end position="304"/>
    </location>
</feature>
<dbReference type="GO" id="GO:0004407">
    <property type="term" value="F:histone deacetylase activity"/>
    <property type="evidence" value="ECO:0007669"/>
    <property type="project" value="EnsemblFungi"/>
</dbReference>
<dbReference type="RefSeq" id="XP_003675071.1">
    <property type="nucleotide sequence ID" value="XM_003675023.1"/>
</dbReference>
<feature type="compositionally biased region" description="Polar residues" evidence="6">
    <location>
        <begin position="158"/>
        <end position="169"/>
    </location>
</feature>
<dbReference type="GO" id="GO:0045944">
    <property type="term" value="P:positive regulation of transcription by RNA polymerase II"/>
    <property type="evidence" value="ECO:0007669"/>
    <property type="project" value="EnsemblFungi"/>
</dbReference>
<dbReference type="Pfam" id="PF08598">
    <property type="entry name" value="Sds3"/>
    <property type="match status" value="1"/>
</dbReference>
<dbReference type="SMART" id="SM01401">
    <property type="entry name" value="Sds3"/>
    <property type="match status" value="1"/>
</dbReference>
<protein>
    <recommendedName>
        <fullName evidence="9">Transcriptional regulatory protein SDS3</fullName>
    </recommendedName>
</protein>
<feature type="region of interest" description="Disordered" evidence="6">
    <location>
        <begin position="177"/>
        <end position="229"/>
    </location>
</feature>
<keyword evidence="3" id="KW-0805">Transcription regulation</keyword>
<keyword evidence="5" id="KW-0539">Nucleus</keyword>
<dbReference type="OrthoDB" id="70376at2759"/>
<keyword evidence="8" id="KW-1185">Reference proteome</keyword>